<dbReference type="SUPFAM" id="SSF101148">
    <property type="entry name" value="Plant invertase/pectin methylesterase inhibitor"/>
    <property type="match status" value="1"/>
</dbReference>
<dbReference type="Gene3D" id="1.20.140.40">
    <property type="entry name" value="Invertase/pectin methylesterase inhibitor family protein"/>
    <property type="match status" value="1"/>
</dbReference>
<protein>
    <submittedName>
        <fullName evidence="4">Pectinesterase inhibitor</fullName>
    </submittedName>
</protein>
<dbReference type="EMBL" id="PKPP01002473">
    <property type="protein sequence ID" value="PWA75017.1"/>
    <property type="molecule type" value="Genomic_DNA"/>
</dbReference>
<dbReference type="Pfam" id="PF04043">
    <property type="entry name" value="PMEI"/>
    <property type="match status" value="1"/>
</dbReference>
<feature type="signal peptide" evidence="2">
    <location>
        <begin position="1"/>
        <end position="24"/>
    </location>
</feature>
<keyword evidence="1 2" id="KW-0732">Signal</keyword>
<dbReference type="PANTHER" id="PTHR31080">
    <property type="entry name" value="PECTINESTERASE INHIBITOR-LIKE"/>
    <property type="match status" value="1"/>
</dbReference>
<feature type="domain" description="Pectinesterase inhibitor" evidence="3">
    <location>
        <begin position="27"/>
        <end position="188"/>
    </location>
</feature>
<dbReference type="NCBIfam" id="TIGR01614">
    <property type="entry name" value="PME_inhib"/>
    <property type="match status" value="1"/>
</dbReference>
<dbReference type="InterPro" id="IPR006501">
    <property type="entry name" value="Pectinesterase_inhib_dom"/>
</dbReference>
<evidence type="ECO:0000313" key="5">
    <source>
        <dbReference type="Proteomes" id="UP000245207"/>
    </source>
</evidence>
<name>A0A2U1NNC6_ARTAN</name>
<evidence type="ECO:0000256" key="1">
    <source>
        <dbReference type="ARBA" id="ARBA00022729"/>
    </source>
</evidence>
<accession>A0A2U1NNC6</accession>
<dbReference type="InterPro" id="IPR051955">
    <property type="entry name" value="PME_Inhibitor"/>
</dbReference>
<evidence type="ECO:0000313" key="4">
    <source>
        <dbReference type="EMBL" id="PWA75017.1"/>
    </source>
</evidence>
<dbReference type="CDD" id="cd15798">
    <property type="entry name" value="PMEI-like_3"/>
    <property type="match status" value="1"/>
</dbReference>
<dbReference type="Proteomes" id="UP000245207">
    <property type="component" value="Unassembled WGS sequence"/>
</dbReference>
<dbReference type="SMART" id="SM00856">
    <property type="entry name" value="PMEI"/>
    <property type="match status" value="1"/>
</dbReference>
<dbReference type="AlphaFoldDB" id="A0A2U1NNC6"/>
<feature type="chain" id="PRO_5015601809" evidence="2">
    <location>
        <begin position="25"/>
        <end position="205"/>
    </location>
</feature>
<dbReference type="InterPro" id="IPR035513">
    <property type="entry name" value="Invertase/methylesterase_inhib"/>
</dbReference>
<dbReference type="OrthoDB" id="1430376at2759"/>
<keyword evidence="5" id="KW-1185">Reference proteome</keyword>
<evidence type="ECO:0000256" key="2">
    <source>
        <dbReference type="SAM" id="SignalP"/>
    </source>
</evidence>
<dbReference type="STRING" id="35608.A0A2U1NNC6"/>
<evidence type="ECO:0000259" key="3">
    <source>
        <dbReference type="SMART" id="SM00856"/>
    </source>
</evidence>
<dbReference type="GO" id="GO:0004857">
    <property type="term" value="F:enzyme inhibitor activity"/>
    <property type="evidence" value="ECO:0007669"/>
    <property type="project" value="InterPro"/>
</dbReference>
<comment type="caution">
    <text evidence="4">The sequence shown here is derived from an EMBL/GenBank/DDBJ whole genome shotgun (WGS) entry which is preliminary data.</text>
</comment>
<gene>
    <name evidence="4" type="ORF">CTI12_AA249910</name>
</gene>
<reference evidence="4 5" key="1">
    <citation type="journal article" date="2018" name="Mol. Plant">
        <title>The genome of Artemisia annua provides insight into the evolution of Asteraceae family and artemisinin biosynthesis.</title>
        <authorList>
            <person name="Shen Q."/>
            <person name="Zhang L."/>
            <person name="Liao Z."/>
            <person name="Wang S."/>
            <person name="Yan T."/>
            <person name="Shi P."/>
            <person name="Liu M."/>
            <person name="Fu X."/>
            <person name="Pan Q."/>
            <person name="Wang Y."/>
            <person name="Lv Z."/>
            <person name="Lu X."/>
            <person name="Zhang F."/>
            <person name="Jiang W."/>
            <person name="Ma Y."/>
            <person name="Chen M."/>
            <person name="Hao X."/>
            <person name="Li L."/>
            <person name="Tang Y."/>
            <person name="Lv G."/>
            <person name="Zhou Y."/>
            <person name="Sun X."/>
            <person name="Brodelius P.E."/>
            <person name="Rose J.K.C."/>
            <person name="Tang K."/>
        </authorList>
    </citation>
    <scope>NUCLEOTIDE SEQUENCE [LARGE SCALE GENOMIC DNA]</scope>
    <source>
        <strain evidence="5">cv. Huhao1</strain>
        <tissue evidence="4">Leaf</tissue>
    </source>
</reference>
<proteinExistence type="predicted"/>
<sequence>MAQIVYSLLFFTIMIFGFSGTVESRSAARVYLEAQCRTTLYRDLCVRTLLPYVSKDVLGPQQLAQVSLVVCLSKARTTKEYVNMVAKHFNETRSSRDNTAVEECLRQINYGVDQITLAVKEFQKMGKDREENFVSHEGNVVSWISAALTNADLCVDGLLGDGIGGREKATIKVKFMNVKQLASNSLAMFNRFTSRHRASHIVKNP</sequence>
<dbReference type="PANTHER" id="PTHR31080:SF12">
    <property type="entry name" value="PLANT INVERTASE_PECTIN METHYLESTERASE INHIBITOR"/>
    <property type="match status" value="1"/>
</dbReference>
<organism evidence="4 5">
    <name type="scientific">Artemisia annua</name>
    <name type="common">Sweet wormwood</name>
    <dbReference type="NCBI Taxonomy" id="35608"/>
    <lineage>
        <taxon>Eukaryota</taxon>
        <taxon>Viridiplantae</taxon>
        <taxon>Streptophyta</taxon>
        <taxon>Embryophyta</taxon>
        <taxon>Tracheophyta</taxon>
        <taxon>Spermatophyta</taxon>
        <taxon>Magnoliopsida</taxon>
        <taxon>eudicotyledons</taxon>
        <taxon>Gunneridae</taxon>
        <taxon>Pentapetalae</taxon>
        <taxon>asterids</taxon>
        <taxon>campanulids</taxon>
        <taxon>Asterales</taxon>
        <taxon>Asteraceae</taxon>
        <taxon>Asteroideae</taxon>
        <taxon>Anthemideae</taxon>
        <taxon>Artemisiinae</taxon>
        <taxon>Artemisia</taxon>
    </lineage>
</organism>